<sequence>MKFFRNLSIGMKYFTAVLATIVMFLVTAVVLLFVFQGIQEDVDAMDRRGDRAVSVNNMAAIFRGMDIRVADYVNEGQDVYIDEYNEMSGRFDAAAEELIADLDEADQIELMNQVQQDKAAMDDAFINDIIPNYTEEGSAALDAARDETQELRSTTVDELLSLTALIQEDSDQASADAGASAAGGITTMFIAVGLSILISLIILFAVNRTVRRHINRVVSLADEVANGNLTVEDMDYESKDEIGQLSNSFNAMKGNLRNLLTQVSAVSGTVHSQSEVLTQYADEVQEGSHQIASTMQELSSGSEEQAHASSDLSEKMNDFTAVMSSVEEKQNQVKSDSQSMMSVTTQGSKAMTESVETMSAIDEKVKGSLEMVRGLDQQTNDIAKLTEVIQAIADQTNLLALNAAIEAARAGEHGKGFAVVADEVRKLAEGVTTSISDITNIVGGIQREAKKVVVSLEEGYEMVEDGSSKISHTGTLFGELKLTIDNVSTQVESVTASVNEVIESTRVMNASIESIASVSEESAAGIEEVSATSQQSSASMEEVNRSARSLKDEAVQLNGLLKQFKLS</sequence>
<feature type="domain" description="HAMP" evidence="10">
    <location>
        <begin position="208"/>
        <end position="261"/>
    </location>
</feature>
<evidence type="ECO:0000256" key="1">
    <source>
        <dbReference type="ARBA" id="ARBA00004236"/>
    </source>
</evidence>
<dbReference type="InterPro" id="IPR004089">
    <property type="entry name" value="MCPsignal_dom"/>
</dbReference>
<dbReference type="Gene3D" id="1.10.287.950">
    <property type="entry name" value="Methyl-accepting chemotaxis protein"/>
    <property type="match status" value="1"/>
</dbReference>
<evidence type="ECO:0000259" key="9">
    <source>
        <dbReference type="PROSITE" id="PS50111"/>
    </source>
</evidence>
<evidence type="ECO:0000313" key="12">
    <source>
        <dbReference type="Proteomes" id="UP000297776"/>
    </source>
</evidence>
<evidence type="ECO:0000256" key="7">
    <source>
        <dbReference type="SAM" id="MobiDB-lite"/>
    </source>
</evidence>
<dbReference type="Proteomes" id="UP000297776">
    <property type="component" value="Unassembled WGS sequence"/>
</dbReference>
<feature type="domain" description="Methyl-accepting transducer" evidence="9">
    <location>
        <begin position="280"/>
        <end position="530"/>
    </location>
</feature>
<dbReference type="GO" id="GO:0007165">
    <property type="term" value="P:signal transduction"/>
    <property type="evidence" value="ECO:0007669"/>
    <property type="project" value="UniProtKB-KW"/>
</dbReference>
<dbReference type="Gene3D" id="6.10.340.10">
    <property type="match status" value="1"/>
</dbReference>
<dbReference type="Pfam" id="PF00672">
    <property type="entry name" value="HAMP"/>
    <property type="match status" value="1"/>
</dbReference>
<dbReference type="SMART" id="SM00283">
    <property type="entry name" value="MA"/>
    <property type="match status" value="1"/>
</dbReference>
<protein>
    <submittedName>
        <fullName evidence="11">Methyl-accepting chemotaxis protein</fullName>
    </submittedName>
</protein>
<dbReference type="PRINTS" id="PR00260">
    <property type="entry name" value="CHEMTRNSDUCR"/>
</dbReference>
<evidence type="ECO:0000313" key="11">
    <source>
        <dbReference type="EMBL" id="TFE02147.1"/>
    </source>
</evidence>
<dbReference type="SMART" id="SM00304">
    <property type="entry name" value="HAMP"/>
    <property type="match status" value="1"/>
</dbReference>
<proteinExistence type="inferred from homology"/>
<organism evidence="11 12">
    <name type="scientific">Jeotgalibacillus salarius</name>
    <dbReference type="NCBI Taxonomy" id="546023"/>
    <lineage>
        <taxon>Bacteria</taxon>
        <taxon>Bacillati</taxon>
        <taxon>Bacillota</taxon>
        <taxon>Bacilli</taxon>
        <taxon>Bacillales</taxon>
        <taxon>Caryophanaceae</taxon>
        <taxon>Jeotgalibacillus</taxon>
    </lineage>
</organism>
<keyword evidence="4 6" id="KW-0807">Transducer</keyword>
<dbReference type="PROSITE" id="PS50885">
    <property type="entry name" value="HAMP"/>
    <property type="match status" value="1"/>
</dbReference>
<dbReference type="Pfam" id="PF00015">
    <property type="entry name" value="MCPsignal"/>
    <property type="match status" value="1"/>
</dbReference>
<feature type="transmembrane region" description="Helical" evidence="8">
    <location>
        <begin position="181"/>
        <end position="206"/>
    </location>
</feature>
<evidence type="ECO:0000256" key="4">
    <source>
        <dbReference type="ARBA" id="ARBA00023224"/>
    </source>
</evidence>
<dbReference type="GO" id="GO:0006935">
    <property type="term" value="P:chemotaxis"/>
    <property type="evidence" value="ECO:0007669"/>
    <property type="project" value="InterPro"/>
</dbReference>
<reference evidence="11 12" key="1">
    <citation type="submission" date="2019-03" db="EMBL/GenBank/DDBJ databases">
        <authorList>
            <person name="Yang Y."/>
        </authorList>
    </citation>
    <scope>NUCLEOTIDE SEQUENCE [LARGE SCALE GENOMIC DNA]</scope>
    <source>
        <strain evidence="11 12">ASL-1</strain>
    </source>
</reference>
<dbReference type="InterPro" id="IPR004090">
    <property type="entry name" value="Chemotax_Me-accpt_rcpt"/>
</dbReference>
<dbReference type="AlphaFoldDB" id="A0A4Y8LLM7"/>
<evidence type="ECO:0000256" key="3">
    <source>
        <dbReference type="ARBA" id="ARBA00023136"/>
    </source>
</evidence>
<evidence type="ECO:0000256" key="8">
    <source>
        <dbReference type="SAM" id="Phobius"/>
    </source>
</evidence>
<dbReference type="OrthoDB" id="9804712at2"/>
<keyword evidence="8" id="KW-0812">Transmembrane</keyword>
<dbReference type="PROSITE" id="PS50111">
    <property type="entry name" value="CHEMOTAXIS_TRANSDUC_2"/>
    <property type="match status" value="1"/>
</dbReference>
<accession>A0A4Y8LLM7</accession>
<feature type="region of interest" description="Disordered" evidence="7">
    <location>
        <begin position="527"/>
        <end position="548"/>
    </location>
</feature>
<keyword evidence="2" id="KW-1003">Cell membrane</keyword>
<evidence type="ECO:0000256" key="2">
    <source>
        <dbReference type="ARBA" id="ARBA00022475"/>
    </source>
</evidence>
<dbReference type="GO" id="GO:0004888">
    <property type="term" value="F:transmembrane signaling receptor activity"/>
    <property type="evidence" value="ECO:0007669"/>
    <property type="project" value="InterPro"/>
</dbReference>
<evidence type="ECO:0000259" key="10">
    <source>
        <dbReference type="PROSITE" id="PS50885"/>
    </source>
</evidence>
<comment type="similarity">
    <text evidence="5">Belongs to the methyl-accepting chemotaxis (MCP) protein family.</text>
</comment>
<name>A0A4Y8LLM7_9BACL</name>
<dbReference type="SUPFAM" id="SSF58104">
    <property type="entry name" value="Methyl-accepting chemotaxis protein (MCP) signaling domain"/>
    <property type="match status" value="1"/>
</dbReference>
<dbReference type="RefSeq" id="WP_134380852.1">
    <property type="nucleotide sequence ID" value="NZ_SORX01000003.1"/>
</dbReference>
<gene>
    <name evidence="11" type="ORF">E2626_06110</name>
</gene>
<dbReference type="CDD" id="cd06225">
    <property type="entry name" value="HAMP"/>
    <property type="match status" value="1"/>
</dbReference>
<dbReference type="EMBL" id="SORX01000003">
    <property type="protein sequence ID" value="TFE02147.1"/>
    <property type="molecule type" value="Genomic_DNA"/>
</dbReference>
<dbReference type="PANTHER" id="PTHR32089:SF112">
    <property type="entry name" value="LYSOZYME-LIKE PROTEIN-RELATED"/>
    <property type="match status" value="1"/>
</dbReference>
<comment type="subcellular location">
    <subcellularLocation>
        <location evidence="1">Cell membrane</location>
    </subcellularLocation>
</comment>
<keyword evidence="12" id="KW-1185">Reference proteome</keyword>
<evidence type="ECO:0000256" key="6">
    <source>
        <dbReference type="PROSITE-ProRule" id="PRU00284"/>
    </source>
</evidence>
<dbReference type="InterPro" id="IPR003660">
    <property type="entry name" value="HAMP_dom"/>
</dbReference>
<dbReference type="CDD" id="cd11386">
    <property type="entry name" value="MCP_signal"/>
    <property type="match status" value="1"/>
</dbReference>
<evidence type="ECO:0000256" key="5">
    <source>
        <dbReference type="ARBA" id="ARBA00029447"/>
    </source>
</evidence>
<comment type="caution">
    <text evidence="11">The sequence shown here is derived from an EMBL/GenBank/DDBJ whole genome shotgun (WGS) entry which is preliminary data.</text>
</comment>
<dbReference type="GO" id="GO:0005886">
    <property type="term" value="C:plasma membrane"/>
    <property type="evidence" value="ECO:0007669"/>
    <property type="project" value="UniProtKB-SubCell"/>
</dbReference>
<keyword evidence="8" id="KW-1133">Transmembrane helix</keyword>
<keyword evidence="3 8" id="KW-0472">Membrane</keyword>
<dbReference type="PANTHER" id="PTHR32089">
    <property type="entry name" value="METHYL-ACCEPTING CHEMOTAXIS PROTEIN MCPB"/>
    <property type="match status" value="1"/>
</dbReference>
<feature type="transmembrane region" description="Helical" evidence="8">
    <location>
        <begin position="12"/>
        <end position="35"/>
    </location>
</feature>